<evidence type="ECO:0000313" key="2">
    <source>
        <dbReference type="Proteomes" id="UP000188533"/>
    </source>
</evidence>
<accession>A0A1Q3EG04</accession>
<dbReference type="InterPro" id="IPR045564">
    <property type="entry name" value="DUF5910"/>
</dbReference>
<dbReference type="AlphaFoldDB" id="A0A1Q3EG04"/>
<dbReference type="Proteomes" id="UP000188533">
    <property type="component" value="Unassembled WGS sequence"/>
</dbReference>
<dbReference type="Pfam" id="PF19287">
    <property type="entry name" value="DUF5910"/>
    <property type="match status" value="1"/>
</dbReference>
<sequence>MRTWGRRDEPRRVHLGYRYESVLDYARAGRELEEAAGNVIKANAPEGKEADWVIEGTLTEIKASAVILGEGAYLTPVLGGWKGDFVCEVWADLEKFKETPNEYLTDDMMERYSGLEEELGKMLSKKQKKMDRTILAARLIGGFRYAMRIPPYYLKPSPLTGRRGRKGDLGITVRCVSQTLSIQSPADWGQWWPELNPRNLYWRTIYRYV</sequence>
<reference evidence="1 2" key="1">
    <citation type="submission" date="2016-08" db="EMBL/GenBank/DDBJ databases">
        <authorList>
            <consortium name="Lentinula edodes genome sequencing consortium"/>
            <person name="Sakamoto Y."/>
            <person name="Nakade K."/>
            <person name="Sato S."/>
            <person name="Yoshida Y."/>
            <person name="Miyazaki K."/>
            <person name="Natsume S."/>
            <person name="Konno N."/>
        </authorList>
    </citation>
    <scope>NUCLEOTIDE SEQUENCE [LARGE SCALE GENOMIC DNA]</scope>
    <source>
        <strain evidence="1 2">NBRC 111202</strain>
    </source>
</reference>
<organism evidence="1 2">
    <name type="scientific">Lentinula edodes</name>
    <name type="common">Shiitake mushroom</name>
    <name type="synonym">Lentinus edodes</name>
    <dbReference type="NCBI Taxonomy" id="5353"/>
    <lineage>
        <taxon>Eukaryota</taxon>
        <taxon>Fungi</taxon>
        <taxon>Dikarya</taxon>
        <taxon>Basidiomycota</taxon>
        <taxon>Agaricomycotina</taxon>
        <taxon>Agaricomycetes</taxon>
        <taxon>Agaricomycetidae</taxon>
        <taxon>Agaricales</taxon>
        <taxon>Marasmiineae</taxon>
        <taxon>Omphalotaceae</taxon>
        <taxon>Lentinula</taxon>
    </lineage>
</organism>
<dbReference type="EMBL" id="BDGU01000301">
    <property type="protein sequence ID" value="GAW06148.1"/>
    <property type="molecule type" value="Genomic_DNA"/>
</dbReference>
<comment type="caution">
    <text evidence="1">The sequence shown here is derived from an EMBL/GenBank/DDBJ whole genome shotgun (WGS) entry which is preliminary data.</text>
</comment>
<proteinExistence type="predicted"/>
<keyword evidence="2" id="KW-1185">Reference proteome</keyword>
<name>A0A1Q3EG04_LENED</name>
<reference evidence="1 2" key="2">
    <citation type="submission" date="2017-02" db="EMBL/GenBank/DDBJ databases">
        <title>A genome survey and senescence transcriptome analysis in Lentinula edodes.</title>
        <authorList>
            <person name="Sakamoto Y."/>
            <person name="Nakade K."/>
            <person name="Sato S."/>
            <person name="Yoshida Y."/>
            <person name="Miyazaki K."/>
            <person name="Natsume S."/>
            <person name="Konno N."/>
        </authorList>
    </citation>
    <scope>NUCLEOTIDE SEQUENCE [LARGE SCALE GENOMIC DNA]</scope>
    <source>
        <strain evidence="1 2">NBRC 111202</strain>
    </source>
</reference>
<evidence type="ECO:0000313" key="1">
    <source>
        <dbReference type="EMBL" id="GAW06148.1"/>
    </source>
</evidence>
<gene>
    <name evidence="1" type="ORF">LENED_008047</name>
</gene>
<protein>
    <submittedName>
        <fullName evidence="1">Uncharacterized protein</fullName>
    </submittedName>
</protein>